<feature type="compositionally biased region" description="Basic and acidic residues" evidence="1">
    <location>
        <begin position="225"/>
        <end position="239"/>
    </location>
</feature>
<feature type="compositionally biased region" description="Low complexity" evidence="1">
    <location>
        <begin position="153"/>
        <end position="166"/>
    </location>
</feature>
<sequence>QTSQSWEEFAQEGLRSPRQIRKEYVQSREGSLDAPPPAPPPPPRRNPISPPKPGVVPPAPPQPKAPLQSGGKKWINFEELPEVVVKPARQIKTVPQRHVSHTKQQAQRHHQLQQQQQQQKLQEELINTLRERSRQMEEKQVELDRREILAKNPQEPWEQQQPQDVPQRQESKRQHQKQLFHQRSIQHQQDIRPPETQQPQRQQPQPLSLNHRDPGSESGSGASSPDKEHSSEHSSDSDIKPSSPSSGEDLTTVRERLAELKRDDDGDSDLERLLAPVNECINRLSSLSCMNSEPPSYERRSRSPIPDNWADFLLPPQPGRRSRLSSIGSDAGSVTGSISSLRSPSPSMMVLETSFCGSTPIDDPAQIEPNVPLNIARKLSGVSLGDLSSFGESRCSDRMSFSRQSLTSPNPERSSMLSSQRINSVSSLPCMATTEQLPPDRRSMKDRSSPIPDNWAENLLPPQPGRRSRLSSIGSDAGSITGRLRSPSPMLLETSFCGAVPIDDPAGIEPDIPLSVVRRLSGVSLGELSIFSRGDPNRMSLGRQSRASPNSDRTSIL</sequence>
<dbReference type="AlphaFoldDB" id="A0AAV2SV18"/>
<feature type="region of interest" description="Disordered" evidence="1">
    <location>
        <begin position="320"/>
        <end position="345"/>
    </location>
</feature>
<organism evidence="2 3">
    <name type="scientific">Meganyctiphanes norvegica</name>
    <name type="common">Northern krill</name>
    <name type="synonym">Thysanopoda norvegica</name>
    <dbReference type="NCBI Taxonomy" id="48144"/>
    <lineage>
        <taxon>Eukaryota</taxon>
        <taxon>Metazoa</taxon>
        <taxon>Ecdysozoa</taxon>
        <taxon>Arthropoda</taxon>
        <taxon>Crustacea</taxon>
        <taxon>Multicrustacea</taxon>
        <taxon>Malacostraca</taxon>
        <taxon>Eumalacostraca</taxon>
        <taxon>Eucarida</taxon>
        <taxon>Euphausiacea</taxon>
        <taxon>Euphausiidae</taxon>
        <taxon>Meganyctiphanes</taxon>
    </lineage>
</organism>
<feature type="compositionally biased region" description="Basic residues" evidence="1">
    <location>
        <begin position="98"/>
        <end position="111"/>
    </location>
</feature>
<feature type="region of interest" description="Disordered" evidence="1">
    <location>
        <begin position="392"/>
        <end position="485"/>
    </location>
</feature>
<evidence type="ECO:0000256" key="1">
    <source>
        <dbReference type="SAM" id="MobiDB-lite"/>
    </source>
</evidence>
<feature type="region of interest" description="Disordered" evidence="1">
    <location>
        <begin position="88"/>
        <end position="270"/>
    </location>
</feature>
<feature type="non-terminal residue" evidence="2">
    <location>
        <position position="1"/>
    </location>
</feature>
<feature type="compositionally biased region" description="Polar residues" evidence="1">
    <location>
        <begin position="399"/>
        <end position="427"/>
    </location>
</feature>
<feature type="non-terminal residue" evidence="2">
    <location>
        <position position="557"/>
    </location>
</feature>
<feature type="compositionally biased region" description="Polar residues" evidence="1">
    <location>
        <begin position="324"/>
        <end position="336"/>
    </location>
</feature>
<name>A0AAV2SV18_MEGNR</name>
<feature type="compositionally biased region" description="Polar residues" evidence="1">
    <location>
        <begin position="542"/>
        <end position="557"/>
    </location>
</feature>
<keyword evidence="3" id="KW-1185">Reference proteome</keyword>
<feature type="region of interest" description="Disordered" evidence="1">
    <location>
        <begin position="532"/>
        <end position="557"/>
    </location>
</feature>
<feature type="compositionally biased region" description="Basic and acidic residues" evidence="1">
    <location>
        <begin position="438"/>
        <end position="448"/>
    </location>
</feature>
<feature type="compositionally biased region" description="Pro residues" evidence="1">
    <location>
        <begin position="34"/>
        <end position="64"/>
    </location>
</feature>
<protein>
    <submittedName>
        <fullName evidence="2">Uncharacterized protein</fullName>
    </submittedName>
</protein>
<feature type="region of interest" description="Disordered" evidence="1">
    <location>
        <begin position="1"/>
        <end position="73"/>
    </location>
</feature>
<comment type="caution">
    <text evidence="2">The sequence shown here is derived from an EMBL/GenBank/DDBJ whole genome shotgun (WGS) entry which is preliminary data.</text>
</comment>
<evidence type="ECO:0000313" key="3">
    <source>
        <dbReference type="Proteomes" id="UP001497623"/>
    </source>
</evidence>
<dbReference type="EMBL" id="CAXKWB010141233">
    <property type="protein sequence ID" value="CAL4245742.1"/>
    <property type="molecule type" value="Genomic_DNA"/>
</dbReference>
<feature type="compositionally biased region" description="Basic and acidic residues" evidence="1">
    <location>
        <begin position="251"/>
        <end position="270"/>
    </location>
</feature>
<reference evidence="2 3" key="1">
    <citation type="submission" date="2024-05" db="EMBL/GenBank/DDBJ databases">
        <authorList>
            <person name="Wallberg A."/>
        </authorList>
    </citation>
    <scope>NUCLEOTIDE SEQUENCE [LARGE SCALE GENOMIC DNA]</scope>
</reference>
<proteinExistence type="predicted"/>
<feature type="compositionally biased region" description="Basic and acidic residues" evidence="1">
    <location>
        <begin position="129"/>
        <end position="149"/>
    </location>
</feature>
<gene>
    <name evidence="2" type="ORF">MNOR_LOCUS41112</name>
</gene>
<evidence type="ECO:0000313" key="2">
    <source>
        <dbReference type="EMBL" id="CAL4245742.1"/>
    </source>
</evidence>
<dbReference type="Proteomes" id="UP001497623">
    <property type="component" value="Unassembled WGS sequence"/>
</dbReference>
<feature type="compositionally biased region" description="Low complexity" evidence="1">
    <location>
        <begin position="194"/>
        <end position="206"/>
    </location>
</feature>
<accession>A0AAV2SV18</accession>